<proteinExistence type="predicted"/>
<accession>A0A4Y2AUM0</accession>
<evidence type="ECO:0000313" key="2">
    <source>
        <dbReference type="Proteomes" id="UP000499080"/>
    </source>
</evidence>
<evidence type="ECO:0000313" key="1">
    <source>
        <dbReference type="EMBL" id="GBL82806.1"/>
    </source>
</evidence>
<dbReference type="AlphaFoldDB" id="A0A4Y2AUM0"/>
<keyword evidence="2" id="KW-1185">Reference proteome</keyword>
<name>A0A4Y2AUM0_ARAVE</name>
<reference evidence="1 2" key="1">
    <citation type="journal article" date="2019" name="Sci. Rep.">
        <title>Orb-weaving spider Araneus ventricosus genome elucidates the spidroin gene catalogue.</title>
        <authorList>
            <person name="Kono N."/>
            <person name="Nakamura H."/>
            <person name="Ohtoshi R."/>
            <person name="Moran D.A.P."/>
            <person name="Shinohara A."/>
            <person name="Yoshida Y."/>
            <person name="Fujiwara M."/>
            <person name="Mori M."/>
            <person name="Tomita M."/>
            <person name="Arakawa K."/>
        </authorList>
    </citation>
    <scope>NUCLEOTIDE SEQUENCE [LARGE SCALE GENOMIC DNA]</scope>
</reference>
<dbReference type="Proteomes" id="UP000499080">
    <property type="component" value="Unassembled WGS sequence"/>
</dbReference>
<feature type="non-terminal residue" evidence="1">
    <location>
        <position position="45"/>
    </location>
</feature>
<gene>
    <name evidence="1" type="ORF">AVEN_106335_1</name>
</gene>
<organism evidence="1 2">
    <name type="scientific">Araneus ventricosus</name>
    <name type="common">Orbweaver spider</name>
    <name type="synonym">Epeira ventricosa</name>
    <dbReference type="NCBI Taxonomy" id="182803"/>
    <lineage>
        <taxon>Eukaryota</taxon>
        <taxon>Metazoa</taxon>
        <taxon>Ecdysozoa</taxon>
        <taxon>Arthropoda</taxon>
        <taxon>Chelicerata</taxon>
        <taxon>Arachnida</taxon>
        <taxon>Araneae</taxon>
        <taxon>Araneomorphae</taxon>
        <taxon>Entelegynae</taxon>
        <taxon>Araneoidea</taxon>
        <taxon>Araneidae</taxon>
        <taxon>Araneus</taxon>
    </lineage>
</organism>
<sequence>MGKDNWTPTALISEPYLPSEEANRLRPAFVHVKTKFLDRPDRLAR</sequence>
<dbReference type="EMBL" id="BGPR01000030">
    <property type="protein sequence ID" value="GBL82806.1"/>
    <property type="molecule type" value="Genomic_DNA"/>
</dbReference>
<comment type="caution">
    <text evidence="1">The sequence shown here is derived from an EMBL/GenBank/DDBJ whole genome shotgun (WGS) entry which is preliminary data.</text>
</comment>
<protein>
    <submittedName>
        <fullName evidence="1">Uncharacterized protein</fullName>
    </submittedName>
</protein>